<dbReference type="Proteomes" id="UP000011200">
    <property type="component" value="Chromosome"/>
</dbReference>
<gene>
    <name evidence="2" type="ORF">D806_009350</name>
</gene>
<feature type="compositionally biased region" description="Basic residues" evidence="1">
    <location>
        <begin position="38"/>
        <end position="48"/>
    </location>
</feature>
<feature type="region of interest" description="Disordered" evidence="1">
    <location>
        <begin position="142"/>
        <end position="242"/>
    </location>
</feature>
<feature type="compositionally biased region" description="Basic residues" evidence="1">
    <location>
        <begin position="99"/>
        <end position="110"/>
    </location>
</feature>
<sequence>MGGRSSDGVGQGAIRQRGPPAVRRRAGRAGGERPCHIAVRRRCLRQRRPGVAASGHRGTCGAPRPEAGQTDADPEASVRRHGIPATQPAAARDRCRPLGPHHRHRARRRCGGVPVQPVRRQRDRRGELHVSGAQHAFGVAHCRTRRPPRQSDARPGAPFGQLRAGVCDGRPRAPARDGPDRTASTQRTHTRSDGQSTVLQPSAHRVPAIRSSGVRVVATQSRAPLGAGGPTAHRVGRVGGQLRHARQSVCRIGTGS</sequence>
<feature type="region of interest" description="Disordered" evidence="1">
    <location>
        <begin position="1"/>
        <end position="128"/>
    </location>
</feature>
<organism evidence="2 3">
    <name type="scientific">Mycolicibacterium smegmatis (strain MKD8)</name>
    <name type="common">Mycobacterium smegmatis</name>
    <dbReference type="NCBI Taxonomy" id="1214915"/>
    <lineage>
        <taxon>Bacteria</taxon>
        <taxon>Bacillati</taxon>
        <taxon>Actinomycetota</taxon>
        <taxon>Actinomycetes</taxon>
        <taxon>Mycobacteriales</taxon>
        <taxon>Mycobacteriaceae</taxon>
        <taxon>Mycolicibacterium</taxon>
    </lineage>
</organism>
<evidence type="ECO:0000313" key="2">
    <source>
        <dbReference type="EMBL" id="AWT51925.1"/>
    </source>
</evidence>
<dbReference type="EMBL" id="CP027541">
    <property type="protein sequence ID" value="AWT51925.1"/>
    <property type="molecule type" value="Genomic_DNA"/>
</dbReference>
<evidence type="ECO:0000256" key="1">
    <source>
        <dbReference type="SAM" id="MobiDB-lite"/>
    </source>
</evidence>
<reference evidence="3" key="2">
    <citation type="submission" date="2018-03" db="EMBL/GenBank/DDBJ databases">
        <authorList>
            <person name="Derbyshire K."/>
            <person name="Gray T.A."/>
            <person name="Champion M."/>
        </authorList>
    </citation>
    <scope>NUCLEOTIDE SEQUENCE [LARGE SCALE GENOMIC DNA]</scope>
    <source>
        <strain evidence="3">MKD8</strain>
    </source>
</reference>
<feature type="compositionally biased region" description="Polar residues" evidence="1">
    <location>
        <begin position="182"/>
        <end position="200"/>
    </location>
</feature>
<reference evidence="2 3" key="1">
    <citation type="journal article" date="2013" name="Genome Announc.">
        <title>Draft genome sequence of MKD8, a conjugal recipient Mycobacterium smegmatis strain.</title>
        <authorList>
            <person name="Gray T.A."/>
            <person name="Palumbo M.J."/>
            <person name="Derbyshire K.M."/>
        </authorList>
    </citation>
    <scope>NUCLEOTIDE SEQUENCE [LARGE SCALE GENOMIC DNA]</scope>
    <source>
        <strain evidence="2 3">MKD8</strain>
    </source>
</reference>
<evidence type="ECO:0000313" key="3">
    <source>
        <dbReference type="Proteomes" id="UP000011200"/>
    </source>
</evidence>
<feature type="compositionally biased region" description="Gly residues" evidence="1">
    <location>
        <begin position="1"/>
        <end position="11"/>
    </location>
</feature>
<protein>
    <submittedName>
        <fullName evidence="2">Uncharacterized protein</fullName>
    </submittedName>
</protein>
<dbReference type="AlphaFoldDB" id="A0A2U9PJS9"/>
<accession>A0A2U9PJS9</accession>
<name>A0A2U9PJS9_MYCSE</name>
<feature type="compositionally biased region" description="Basic and acidic residues" evidence="1">
    <location>
        <begin position="169"/>
        <end position="180"/>
    </location>
</feature>
<proteinExistence type="predicted"/>